<dbReference type="InterPro" id="IPR004568">
    <property type="entry name" value="Ppantetheine-prot_Trfase_dom"/>
</dbReference>
<evidence type="ECO:0000256" key="2">
    <source>
        <dbReference type="ARBA" id="ARBA00022679"/>
    </source>
</evidence>
<dbReference type="NCBIfam" id="TIGR00556">
    <property type="entry name" value="pantethn_trn"/>
    <property type="match status" value="1"/>
</dbReference>
<feature type="domain" description="4'-phosphopantetheinyl transferase" evidence="8">
    <location>
        <begin position="14"/>
        <end position="123"/>
    </location>
</feature>
<evidence type="ECO:0000256" key="4">
    <source>
        <dbReference type="ARBA" id="ARBA00022832"/>
    </source>
</evidence>
<evidence type="ECO:0000313" key="10">
    <source>
        <dbReference type="Proteomes" id="UP001054846"/>
    </source>
</evidence>
<evidence type="ECO:0000256" key="3">
    <source>
        <dbReference type="ARBA" id="ARBA00022723"/>
    </source>
</evidence>
<keyword evidence="2 9" id="KW-0808">Transferase</keyword>
<keyword evidence="7" id="KW-0275">Fatty acid biosynthesis</keyword>
<dbReference type="Pfam" id="PF01648">
    <property type="entry name" value="ACPS"/>
    <property type="match status" value="1"/>
</dbReference>
<proteinExistence type="predicted"/>
<dbReference type="Proteomes" id="UP001054846">
    <property type="component" value="Chromosome"/>
</dbReference>
<name>A0ABY3PRI6_9CYAN</name>
<evidence type="ECO:0000256" key="6">
    <source>
        <dbReference type="ARBA" id="ARBA00023098"/>
    </source>
</evidence>
<reference evidence="9 10" key="1">
    <citation type="journal article" date="2021" name="Genome Biol. Evol.">
        <title>Complete Genome Sequencing of a Novel Gloeobacter Species from a Waterfall Cave in Mexico.</title>
        <authorList>
            <person name="Saw J.H."/>
            <person name="Cardona T."/>
            <person name="Montejano G."/>
        </authorList>
    </citation>
    <scope>NUCLEOTIDE SEQUENCE [LARGE SCALE GENOMIC DNA]</scope>
    <source>
        <strain evidence="9">MG652769</strain>
    </source>
</reference>
<dbReference type="EMBL" id="CP063845">
    <property type="protein sequence ID" value="UFP96326.1"/>
    <property type="molecule type" value="Genomic_DNA"/>
</dbReference>
<dbReference type="GO" id="GO:0008897">
    <property type="term" value="F:holo-[acyl-carrier-protein] synthase activity"/>
    <property type="evidence" value="ECO:0007669"/>
    <property type="project" value="UniProtKB-EC"/>
</dbReference>
<protein>
    <submittedName>
        <fullName evidence="9">Holo-ACP synthase</fullName>
        <ecNumber evidence="9">2.7.8.7</ecNumber>
    </submittedName>
</protein>
<accession>A0ABY3PRI6</accession>
<evidence type="ECO:0000313" key="9">
    <source>
        <dbReference type="EMBL" id="UFP96326.1"/>
    </source>
</evidence>
<keyword evidence="5" id="KW-0460">Magnesium</keyword>
<keyword evidence="4" id="KW-0276">Fatty acid metabolism</keyword>
<keyword evidence="6" id="KW-0443">Lipid metabolism</keyword>
<dbReference type="InterPro" id="IPR008278">
    <property type="entry name" value="4-PPantetheinyl_Trfase_dom"/>
</dbReference>
<keyword evidence="3" id="KW-0479">Metal-binding</keyword>
<sequence length="127" mass="13814">MSSICFATTRLRTGIDIIYNHDVLDLVDAPPGVLLSEGEWRELRAYAEPLEHLAGKFACKEAVLKAMGCGLGEVELSDIEISKDKLGKPFVALHGSAVEYWRRTGCAQLSVSISHHRDYSVAVAVAA</sequence>
<evidence type="ECO:0000256" key="7">
    <source>
        <dbReference type="ARBA" id="ARBA00023160"/>
    </source>
</evidence>
<dbReference type="SUPFAM" id="SSF56214">
    <property type="entry name" value="4'-phosphopantetheinyl transferase"/>
    <property type="match status" value="1"/>
</dbReference>
<keyword evidence="1" id="KW-0444">Lipid biosynthesis</keyword>
<dbReference type="InterPro" id="IPR037143">
    <property type="entry name" value="4-PPantetheinyl_Trfase_dom_sf"/>
</dbReference>
<dbReference type="NCBIfam" id="TIGR00516">
    <property type="entry name" value="acpS"/>
    <property type="match status" value="1"/>
</dbReference>
<evidence type="ECO:0000256" key="1">
    <source>
        <dbReference type="ARBA" id="ARBA00022516"/>
    </source>
</evidence>
<evidence type="ECO:0000259" key="8">
    <source>
        <dbReference type="Pfam" id="PF01648"/>
    </source>
</evidence>
<dbReference type="RefSeq" id="WP_230843571.1">
    <property type="nucleotide sequence ID" value="NZ_CP063845.1"/>
</dbReference>
<keyword evidence="10" id="KW-1185">Reference proteome</keyword>
<evidence type="ECO:0000256" key="5">
    <source>
        <dbReference type="ARBA" id="ARBA00022842"/>
    </source>
</evidence>
<gene>
    <name evidence="9" type="primary">acpS</name>
    <name evidence="9" type="ORF">ISF26_08995</name>
</gene>
<dbReference type="InterPro" id="IPR002582">
    <property type="entry name" value="ACPS"/>
</dbReference>
<organism evidence="9 10">
    <name type="scientific">Gloeobacter morelensis MG652769</name>
    <dbReference type="NCBI Taxonomy" id="2781736"/>
    <lineage>
        <taxon>Bacteria</taxon>
        <taxon>Bacillati</taxon>
        <taxon>Cyanobacteriota</taxon>
        <taxon>Cyanophyceae</taxon>
        <taxon>Gloeobacterales</taxon>
        <taxon>Gloeobacteraceae</taxon>
        <taxon>Gloeobacter</taxon>
        <taxon>Gloeobacter morelensis</taxon>
    </lineage>
</organism>
<dbReference type="Gene3D" id="3.90.470.20">
    <property type="entry name" value="4'-phosphopantetheinyl transferase domain"/>
    <property type="match status" value="1"/>
</dbReference>
<dbReference type="EC" id="2.7.8.7" evidence="9"/>